<proteinExistence type="inferred from homology"/>
<dbReference type="PANTHER" id="PTHR12993">
    <property type="entry name" value="N-ACETYLGLUCOSAMINYL-PHOSPHATIDYLINOSITOL DE-N-ACETYLASE-RELATED"/>
    <property type="match status" value="1"/>
</dbReference>
<dbReference type="EC" id="3.5.1.89" evidence="2"/>
<evidence type="ECO:0000313" key="4">
    <source>
        <dbReference type="Proteomes" id="UP000789595"/>
    </source>
</evidence>
<dbReference type="OrthoDB" id="440160at2759"/>
<sequence length="199" mass="21891">MFFYPTISRAKRLHIICLSNGGYDGLGEQREKELQRAARRLGASATCVNNAALQDGPHAWDPSVVAANVGPWLHAGAVVVTFDRYGASGHANHVAVYHGAAPASFARRGDGVTRDARRHCRFYALETAPHYRRYIGAFDVLCAAVRARFDPRPSVLVASLDVRGCYAALAAHASQLVWFRRLFVVFSAYTYANRLVVID</sequence>
<dbReference type="GO" id="GO:0006506">
    <property type="term" value="P:GPI anchor biosynthetic process"/>
    <property type="evidence" value="ECO:0007669"/>
    <property type="project" value="UniProtKB-UniPathway"/>
</dbReference>
<dbReference type="InterPro" id="IPR024078">
    <property type="entry name" value="LmbE-like_dom_sf"/>
</dbReference>
<dbReference type="GO" id="GO:0016020">
    <property type="term" value="C:membrane"/>
    <property type="evidence" value="ECO:0007669"/>
    <property type="project" value="GOC"/>
</dbReference>
<dbReference type="Proteomes" id="UP000789595">
    <property type="component" value="Unassembled WGS sequence"/>
</dbReference>
<protein>
    <recommendedName>
        <fullName evidence="2">N-acetylglucosaminylphosphatidylinositol deacetylase</fullName>
        <ecNumber evidence="2">3.5.1.89</ecNumber>
    </recommendedName>
</protein>
<comment type="caution">
    <text evidence="3">The sequence shown here is derived from an EMBL/GenBank/DDBJ whole genome shotgun (WGS) entry which is preliminary data.</text>
</comment>
<organism evidence="3 4">
    <name type="scientific">Pelagomonas calceolata</name>
    <dbReference type="NCBI Taxonomy" id="35677"/>
    <lineage>
        <taxon>Eukaryota</taxon>
        <taxon>Sar</taxon>
        <taxon>Stramenopiles</taxon>
        <taxon>Ochrophyta</taxon>
        <taxon>Pelagophyceae</taxon>
        <taxon>Pelagomonadales</taxon>
        <taxon>Pelagomonadaceae</taxon>
        <taxon>Pelagomonas</taxon>
    </lineage>
</organism>
<evidence type="ECO:0000313" key="3">
    <source>
        <dbReference type="EMBL" id="CAH0368578.1"/>
    </source>
</evidence>
<comment type="similarity">
    <text evidence="1">Belongs to the PIGL family.</text>
</comment>
<dbReference type="PANTHER" id="PTHR12993:SF11">
    <property type="entry name" value="N-ACETYLGLUCOSAMINYL-PHOSPHATIDYLINOSITOL DE-N-ACETYLASE"/>
    <property type="match status" value="1"/>
</dbReference>
<keyword evidence="4" id="KW-1185">Reference proteome</keyword>
<dbReference type="UniPathway" id="UPA00196"/>
<dbReference type="InterPro" id="IPR003737">
    <property type="entry name" value="GlcNAc_PI_deacetylase-related"/>
</dbReference>
<name>A0A8J2SBE2_9STRA</name>
<gene>
    <name evidence="3" type="ORF">PECAL_2P16480</name>
</gene>
<dbReference type="GO" id="GO:0000225">
    <property type="term" value="F:N-acetylglucosaminylphosphatidylinositol deacetylase activity"/>
    <property type="evidence" value="ECO:0007669"/>
    <property type="project" value="UniProtKB-EC"/>
</dbReference>
<evidence type="ECO:0000256" key="1">
    <source>
        <dbReference type="ARBA" id="ARBA00006066"/>
    </source>
</evidence>
<reference evidence="3" key="1">
    <citation type="submission" date="2021-11" db="EMBL/GenBank/DDBJ databases">
        <authorList>
            <consortium name="Genoscope - CEA"/>
            <person name="William W."/>
        </authorList>
    </citation>
    <scope>NUCLEOTIDE SEQUENCE</scope>
</reference>
<dbReference type="AlphaFoldDB" id="A0A8J2SBE2"/>
<dbReference type="Gene3D" id="3.40.50.10320">
    <property type="entry name" value="LmbE-like"/>
    <property type="match status" value="1"/>
</dbReference>
<dbReference type="Pfam" id="PF02585">
    <property type="entry name" value="PIG-L"/>
    <property type="match status" value="1"/>
</dbReference>
<dbReference type="EMBL" id="CAKKNE010000002">
    <property type="protein sequence ID" value="CAH0368578.1"/>
    <property type="molecule type" value="Genomic_DNA"/>
</dbReference>
<dbReference type="GO" id="GO:0005783">
    <property type="term" value="C:endoplasmic reticulum"/>
    <property type="evidence" value="ECO:0007669"/>
    <property type="project" value="TreeGrafter"/>
</dbReference>
<dbReference type="SUPFAM" id="SSF102588">
    <property type="entry name" value="LmbE-like"/>
    <property type="match status" value="1"/>
</dbReference>
<accession>A0A8J2SBE2</accession>
<evidence type="ECO:0000256" key="2">
    <source>
        <dbReference type="ARBA" id="ARBA00012176"/>
    </source>
</evidence>